<organism evidence="3 4">
    <name type="scientific">Lotharella oceanica</name>
    <dbReference type="NCBI Taxonomy" id="641309"/>
    <lineage>
        <taxon>Eukaryota</taxon>
        <taxon>Sar</taxon>
        <taxon>Rhizaria</taxon>
        <taxon>Cercozoa</taxon>
        <taxon>Chlorarachniophyceae</taxon>
        <taxon>Lotharella</taxon>
    </lineage>
</organism>
<evidence type="ECO:0000256" key="2">
    <source>
        <dbReference type="ARBA" id="ARBA00023274"/>
    </source>
</evidence>
<dbReference type="GO" id="GO:0003735">
    <property type="term" value="F:structural constituent of ribosome"/>
    <property type="evidence" value="ECO:0007669"/>
    <property type="project" value="InterPro"/>
</dbReference>
<dbReference type="GO" id="GO:1990904">
    <property type="term" value="C:ribonucleoprotein complex"/>
    <property type="evidence" value="ECO:0007669"/>
    <property type="project" value="UniProtKB-KW"/>
</dbReference>
<evidence type="ECO:0000313" key="4">
    <source>
        <dbReference type="Proteomes" id="UP000243670"/>
    </source>
</evidence>
<dbReference type="InterPro" id="IPR001976">
    <property type="entry name" value="Ribosomal_eS24"/>
</dbReference>
<dbReference type="AlphaFoldDB" id="A0A060D9Y6"/>
<dbReference type="GO" id="GO:0005840">
    <property type="term" value="C:ribosome"/>
    <property type="evidence" value="ECO:0007669"/>
    <property type="project" value="UniProtKB-KW"/>
</dbReference>
<name>A0A060D9Y6_9EUKA</name>
<accession>A0A060D9Y6</accession>
<dbReference type="InterPro" id="IPR012678">
    <property type="entry name" value="Ribosomal_uL23/eL15/eS24_sf"/>
</dbReference>
<reference evidence="3 4" key="1">
    <citation type="journal article" date="2014" name="BMC Genomics">
        <title>Nucleomorph and plastid genome sequences of the chlorarachniophyte Lotharella oceanica: convergent reductive evolution and frequent recombination in nucleomorph-bearing algae.</title>
        <authorList>
            <person name="Tanifuji G."/>
            <person name="Onodera N.T."/>
            <person name="Brown M.W."/>
            <person name="Curtis B.A."/>
            <person name="Roger A.J."/>
            <person name="Ka-Shu Wong G."/>
            <person name="Melkonian M."/>
            <person name="Archibald J.M."/>
        </authorList>
    </citation>
    <scope>NUCLEOTIDE SEQUENCE [LARGE SCALE GENOMIC DNA]</scope>
    <source>
        <strain evidence="3 4">CCMP622</strain>
    </source>
</reference>
<geneLocation type="nucleomorph" evidence="3"/>
<proteinExistence type="predicted"/>
<keyword evidence="2" id="KW-0687">Ribonucleoprotein</keyword>
<dbReference type="SUPFAM" id="SSF54189">
    <property type="entry name" value="Ribosomal proteins S24e, L23 and L15e"/>
    <property type="match status" value="1"/>
</dbReference>
<keyword evidence="1" id="KW-0689">Ribosomal protein</keyword>
<dbReference type="InterPro" id="IPR053709">
    <property type="entry name" value="eRP_eS24_sf"/>
</dbReference>
<dbReference type="GO" id="GO:0006412">
    <property type="term" value="P:translation"/>
    <property type="evidence" value="ECO:0007669"/>
    <property type="project" value="InterPro"/>
</dbReference>
<sequence length="99" mass="12013">MFSQVHFIIKKFTNNIPLKRIEMDLEINFLKSFIYSKKKLKTIISKNFRFLNFKFLFIKTLIYKFGGTNLNCKCHFYNFNECKFNLEPKNKIMKVVIIL</sequence>
<evidence type="ECO:0000256" key="1">
    <source>
        <dbReference type="ARBA" id="ARBA00022980"/>
    </source>
</evidence>
<gene>
    <name evidence="3" type="ORF">M951_chr150</name>
</gene>
<evidence type="ECO:0000313" key="3">
    <source>
        <dbReference type="EMBL" id="AIB09537.1"/>
    </source>
</evidence>
<keyword evidence="3" id="KW-0542">Nucleomorph</keyword>
<protein>
    <submittedName>
        <fullName evidence="3">Uncharacterized protein</fullName>
    </submittedName>
</protein>
<dbReference type="Proteomes" id="UP000243670">
    <property type="component" value="Nucleomorph 1"/>
</dbReference>
<dbReference type="EMBL" id="CP006627">
    <property type="protein sequence ID" value="AIB09537.1"/>
    <property type="molecule type" value="Genomic_DNA"/>
</dbReference>
<dbReference type="Pfam" id="PF01282">
    <property type="entry name" value="Ribosomal_S24e"/>
    <property type="match status" value="1"/>
</dbReference>
<dbReference type="Gene3D" id="3.30.70.3370">
    <property type="match status" value="1"/>
</dbReference>